<dbReference type="InterPro" id="IPR014967">
    <property type="entry name" value="Uncharacterised_YugN-like"/>
</dbReference>
<dbReference type="STRING" id="1503961.SAMN05421736_11494"/>
<feature type="region of interest" description="Disordered" evidence="1">
    <location>
        <begin position="85"/>
        <end position="114"/>
    </location>
</feature>
<dbReference type="Pfam" id="PF08868">
    <property type="entry name" value="YugN"/>
    <property type="match status" value="1"/>
</dbReference>
<dbReference type="Proteomes" id="UP000198935">
    <property type="component" value="Unassembled WGS sequence"/>
</dbReference>
<keyword evidence="3" id="KW-1185">Reference proteome</keyword>
<evidence type="ECO:0000313" key="3">
    <source>
        <dbReference type="Proteomes" id="UP000198935"/>
    </source>
</evidence>
<gene>
    <name evidence="2" type="ORF">SAMN05421736_11494</name>
</gene>
<evidence type="ECO:0000256" key="1">
    <source>
        <dbReference type="SAM" id="MobiDB-lite"/>
    </source>
</evidence>
<dbReference type="InterPro" id="IPR036491">
    <property type="entry name" value="YugN-like_sf"/>
</dbReference>
<dbReference type="SUPFAM" id="SSF160755">
    <property type="entry name" value="YugN-like"/>
    <property type="match status" value="1"/>
</dbReference>
<evidence type="ECO:0000313" key="2">
    <source>
        <dbReference type="EMBL" id="SDZ49043.1"/>
    </source>
</evidence>
<organism evidence="2 3">
    <name type="scientific">Evansella caseinilytica</name>
    <dbReference type="NCBI Taxonomy" id="1503961"/>
    <lineage>
        <taxon>Bacteria</taxon>
        <taxon>Bacillati</taxon>
        <taxon>Bacillota</taxon>
        <taxon>Bacilli</taxon>
        <taxon>Bacillales</taxon>
        <taxon>Bacillaceae</taxon>
        <taxon>Evansella</taxon>
    </lineage>
</organism>
<dbReference type="OrthoDB" id="2988890at2"/>
<dbReference type="Gene3D" id="3.30.310.100">
    <property type="entry name" value="YugN-like"/>
    <property type="match status" value="1"/>
</dbReference>
<sequence>MIEVQSAIENREFLLYDLEKKLKPLGYVIGGGWDYDHGYFDYKLEDNGSYLFVRLPFSAVNGELDTKGVHVRLGRPFLFSHQYERNLDHDNEEDPNPLLNQFSAPENPDAPFPSEWIAAGREHVRELEQVILYDPDGAQEG</sequence>
<dbReference type="EMBL" id="FNPI01000014">
    <property type="protein sequence ID" value="SDZ49043.1"/>
    <property type="molecule type" value="Genomic_DNA"/>
</dbReference>
<reference evidence="3" key="1">
    <citation type="submission" date="2016-10" db="EMBL/GenBank/DDBJ databases">
        <authorList>
            <person name="Varghese N."/>
            <person name="Submissions S."/>
        </authorList>
    </citation>
    <scope>NUCLEOTIDE SEQUENCE [LARGE SCALE GENOMIC DNA]</scope>
    <source>
        <strain evidence="3">SP</strain>
    </source>
</reference>
<name>A0A1H3TFG7_9BACI</name>
<accession>A0A1H3TFG7</accession>
<protein>
    <submittedName>
        <fullName evidence="2">YugN-like family protein</fullName>
    </submittedName>
</protein>
<proteinExistence type="predicted"/>
<dbReference type="AlphaFoldDB" id="A0A1H3TFG7"/>